<evidence type="ECO:0000256" key="2">
    <source>
        <dbReference type="SAM" id="Phobius"/>
    </source>
</evidence>
<sequence length="553" mass="60150">MPAAGVLHILIGVVTGPYSTRHQRGSFDEVVSVGRTVTLTALFFFVVVTVVQPPLLVPRSVPLLGGAVALVGMLAVRFVARAWRARRFGRREAEARAIVIGAGVTGRSLVHSMLFGSGQYVPVAIVDEDRGMRRQRVDGIKVLTGLGHIPRIAERKRATHLVVALPDADAQYLREVAQIGDATGLQVKVLPAIDDMFNRADVQDLRDVDLEDLLGRRPVLLDQEAIAAQITGQVVLVTGAGGSIGSELCRQIARYRPARLLMLERDESGLHATQLSLTGRGLLEGEDLLLADIRERGRLHQLFLEHRPDVVFHAAALKHLTLLEKNPSEAWMTNVQGTYNVLSAAAASGVGVFINVSTDKAAAPTSALGYSKRIAERLTAEFARKHAGRYVSVRFGNVLGSRGSVIPIFTEQIRTGQPVTVTHPDVERYFMLIPEACQLVLQACVMGGDGEAMVLDMGEPVKIADVARTLMRMAGQEVPILYTGLRPGEKLSEDLFTDSEHRRETGHPLVRSVDVPPISGDFINSSTYPDSVETLRRLALHPVSEAVMREGSR</sequence>
<dbReference type="InterPro" id="IPR036291">
    <property type="entry name" value="NAD(P)-bd_dom_sf"/>
</dbReference>
<feature type="domain" description="Polysaccharide biosynthesis protein CapD-like" evidence="3">
    <location>
        <begin position="235"/>
        <end position="509"/>
    </location>
</feature>
<comment type="similarity">
    <text evidence="1">Belongs to the polysaccharide synthase family.</text>
</comment>
<dbReference type="OrthoDB" id="9803111at2"/>
<evidence type="ECO:0000313" key="5">
    <source>
        <dbReference type="Proteomes" id="UP000253790"/>
    </source>
</evidence>
<name>A0A345NSU5_9MICO</name>
<dbReference type="AlphaFoldDB" id="A0A345NSU5"/>
<dbReference type="Pfam" id="PF02719">
    <property type="entry name" value="Polysacc_synt_2"/>
    <property type="match status" value="1"/>
</dbReference>
<dbReference type="SUPFAM" id="SSF53335">
    <property type="entry name" value="S-adenosyl-L-methionine-dependent methyltransferases"/>
    <property type="match status" value="1"/>
</dbReference>
<proteinExistence type="inferred from homology"/>
<feature type="transmembrane region" description="Helical" evidence="2">
    <location>
        <begin position="30"/>
        <end position="51"/>
    </location>
</feature>
<organism evidence="4 5">
    <name type="scientific">Ornithinimicrobium avium</name>
    <dbReference type="NCBI Taxonomy" id="2283195"/>
    <lineage>
        <taxon>Bacteria</taxon>
        <taxon>Bacillati</taxon>
        <taxon>Actinomycetota</taxon>
        <taxon>Actinomycetes</taxon>
        <taxon>Micrococcales</taxon>
        <taxon>Ornithinimicrobiaceae</taxon>
        <taxon>Ornithinimicrobium</taxon>
    </lineage>
</organism>
<keyword evidence="2" id="KW-1133">Transmembrane helix</keyword>
<dbReference type="Proteomes" id="UP000253790">
    <property type="component" value="Chromosome"/>
</dbReference>
<keyword evidence="2" id="KW-0812">Transmembrane</keyword>
<dbReference type="InterPro" id="IPR003869">
    <property type="entry name" value="Polysac_CapD-like"/>
</dbReference>
<keyword evidence="5" id="KW-1185">Reference proteome</keyword>
<dbReference type="Pfam" id="PF13727">
    <property type="entry name" value="CoA_binding_3"/>
    <property type="match status" value="1"/>
</dbReference>
<dbReference type="EMBL" id="CP031229">
    <property type="protein sequence ID" value="AXH98103.1"/>
    <property type="molecule type" value="Genomic_DNA"/>
</dbReference>
<dbReference type="PANTHER" id="PTHR43318">
    <property type="entry name" value="UDP-N-ACETYLGLUCOSAMINE 4,6-DEHYDRATASE"/>
    <property type="match status" value="1"/>
</dbReference>
<evidence type="ECO:0000259" key="3">
    <source>
        <dbReference type="Pfam" id="PF02719"/>
    </source>
</evidence>
<evidence type="ECO:0000256" key="1">
    <source>
        <dbReference type="ARBA" id="ARBA00007430"/>
    </source>
</evidence>
<accession>A0A345NSU5</accession>
<dbReference type="InterPro" id="IPR051203">
    <property type="entry name" value="Polysaccharide_Synthase-Rel"/>
</dbReference>
<dbReference type="KEGG" id="orn:DV701_12725"/>
<dbReference type="PANTHER" id="PTHR43318:SF1">
    <property type="entry name" value="POLYSACCHARIDE BIOSYNTHESIS PROTEIN EPSC-RELATED"/>
    <property type="match status" value="1"/>
</dbReference>
<protein>
    <submittedName>
        <fullName evidence="4">Polysaccharide biosynthesis protein</fullName>
    </submittedName>
</protein>
<dbReference type="InterPro" id="IPR029063">
    <property type="entry name" value="SAM-dependent_MTases_sf"/>
</dbReference>
<reference evidence="4 5" key="1">
    <citation type="submission" date="2018-07" db="EMBL/GenBank/DDBJ databases">
        <title>Complete genome sequencing of Ornithinimicrobium sp. AMA3305.</title>
        <authorList>
            <person name="Bae J.-W."/>
        </authorList>
    </citation>
    <scope>NUCLEOTIDE SEQUENCE [LARGE SCALE GENOMIC DNA]</scope>
    <source>
        <strain evidence="4 5">AMA3305</strain>
    </source>
</reference>
<dbReference type="CDD" id="cd05237">
    <property type="entry name" value="UDP_invert_4-6DH_SDR_e"/>
    <property type="match status" value="1"/>
</dbReference>
<keyword evidence="2" id="KW-0472">Membrane</keyword>
<dbReference type="SUPFAM" id="SSF51735">
    <property type="entry name" value="NAD(P)-binding Rossmann-fold domains"/>
    <property type="match status" value="1"/>
</dbReference>
<feature type="transmembrane region" description="Helical" evidence="2">
    <location>
        <begin position="63"/>
        <end position="80"/>
    </location>
</feature>
<gene>
    <name evidence="4" type="ORF">DV701_12725</name>
</gene>
<dbReference type="Gene3D" id="3.40.50.720">
    <property type="entry name" value="NAD(P)-binding Rossmann-like Domain"/>
    <property type="match status" value="2"/>
</dbReference>
<evidence type="ECO:0000313" key="4">
    <source>
        <dbReference type="EMBL" id="AXH98103.1"/>
    </source>
</evidence>